<reference evidence="2" key="3">
    <citation type="submission" date="2016-03" db="UniProtKB">
        <authorList>
            <consortium name="EnsemblProtists"/>
        </authorList>
    </citation>
    <scope>IDENTIFICATION</scope>
</reference>
<sequence>MFDIAFRLATFVTPMKVKLLFESAGTAASAKEYYMRSIGKELPPTLSFGTFSSARVIRDRVNQQGDDMTPEVRADDLCDIYMVLVVEVSIHLTISDKVVRPKDNRGDSVILAVEQAVQKLPGATWVLRSQLNPILEDTVGGYTFGSCRFRQPRVVMGVCAMQAFEKLTVGVLSFHNSKSFISTGNIFLHSWAALT</sequence>
<dbReference type="GeneID" id="17301584"/>
<protein>
    <submittedName>
        <fullName evidence="1 2">Uncharacterized protein</fullName>
    </submittedName>
</protein>
<dbReference type="RefSeq" id="XP_005831893.1">
    <property type="nucleotide sequence ID" value="XM_005831836.1"/>
</dbReference>
<dbReference type="EMBL" id="JH993002">
    <property type="protein sequence ID" value="EKX44913.1"/>
    <property type="molecule type" value="Genomic_DNA"/>
</dbReference>
<dbReference type="KEGG" id="gtt:GUITHDRAFT_139507"/>
<organism evidence="1">
    <name type="scientific">Guillardia theta (strain CCMP2712)</name>
    <name type="common">Cryptophyte</name>
    <dbReference type="NCBI Taxonomy" id="905079"/>
    <lineage>
        <taxon>Eukaryota</taxon>
        <taxon>Cryptophyceae</taxon>
        <taxon>Pyrenomonadales</taxon>
        <taxon>Geminigeraceae</taxon>
        <taxon>Guillardia</taxon>
    </lineage>
</organism>
<gene>
    <name evidence="1" type="ORF">GUITHDRAFT_139507</name>
</gene>
<dbReference type="Proteomes" id="UP000011087">
    <property type="component" value="Unassembled WGS sequence"/>
</dbReference>
<evidence type="ECO:0000313" key="2">
    <source>
        <dbReference type="EnsemblProtists" id="EKX44913"/>
    </source>
</evidence>
<evidence type="ECO:0000313" key="3">
    <source>
        <dbReference type="Proteomes" id="UP000011087"/>
    </source>
</evidence>
<dbReference type="EnsemblProtists" id="EKX44913">
    <property type="protein sequence ID" value="EKX44913"/>
    <property type="gene ID" value="GUITHDRAFT_139507"/>
</dbReference>
<dbReference type="PaxDb" id="55529-EKX44913"/>
<dbReference type="OrthoDB" id="439792at2759"/>
<evidence type="ECO:0000313" key="1">
    <source>
        <dbReference type="EMBL" id="EKX44913.1"/>
    </source>
</evidence>
<dbReference type="AlphaFoldDB" id="L1J8P0"/>
<name>L1J8P0_GUITC</name>
<keyword evidence="3" id="KW-1185">Reference proteome</keyword>
<accession>L1J8P0</accession>
<dbReference type="HOGENOM" id="CLU_1398730_0_0_1"/>
<reference evidence="3" key="2">
    <citation type="submission" date="2012-11" db="EMBL/GenBank/DDBJ databases">
        <authorList>
            <person name="Kuo A."/>
            <person name="Curtis B.A."/>
            <person name="Tanifuji G."/>
            <person name="Burki F."/>
            <person name="Gruber A."/>
            <person name="Irimia M."/>
            <person name="Maruyama S."/>
            <person name="Arias M.C."/>
            <person name="Ball S.G."/>
            <person name="Gile G.H."/>
            <person name="Hirakawa Y."/>
            <person name="Hopkins J.F."/>
            <person name="Rensing S.A."/>
            <person name="Schmutz J."/>
            <person name="Symeonidi A."/>
            <person name="Elias M."/>
            <person name="Eveleigh R.J."/>
            <person name="Herman E.K."/>
            <person name="Klute M.J."/>
            <person name="Nakayama T."/>
            <person name="Obornik M."/>
            <person name="Reyes-Prieto A."/>
            <person name="Armbrust E.V."/>
            <person name="Aves S.J."/>
            <person name="Beiko R.G."/>
            <person name="Coutinho P."/>
            <person name="Dacks J.B."/>
            <person name="Durnford D.G."/>
            <person name="Fast N.M."/>
            <person name="Green B.R."/>
            <person name="Grisdale C."/>
            <person name="Hempe F."/>
            <person name="Henrissat B."/>
            <person name="Hoppner M.P."/>
            <person name="Ishida K.-I."/>
            <person name="Kim E."/>
            <person name="Koreny L."/>
            <person name="Kroth P.G."/>
            <person name="Liu Y."/>
            <person name="Malik S.-B."/>
            <person name="Maier U.G."/>
            <person name="McRose D."/>
            <person name="Mock T."/>
            <person name="Neilson J.A."/>
            <person name="Onodera N.T."/>
            <person name="Poole A.M."/>
            <person name="Pritham E.J."/>
            <person name="Richards T.A."/>
            <person name="Rocap G."/>
            <person name="Roy S.W."/>
            <person name="Sarai C."/>
            <person name="Schaack S."/>
            <person name="Shirato S."/>
            <person name="Slamovits C.H."/>
            <person name="Spencer D.F."/>
            <person name="Suzuki S."/>
            <person name="Worden A.Z."/>
            <person name="Zauner S."/>
            <person name="Barry K."/>
            <person name="Bell C."/>
            <person name="Bharti A.K."/>
            <person name="Crow J.A."/>
            <person name="Grimwood J."/>
            <person name="Kramer R."/>
            <person name="Lindquist E."/>
            <person name="Lucas S."/>
            <person name="Salamov A."/>
            <person name="McFadden G.I."/>
            <person name="Lane C.E."/>
            <person name="Keeling P.J."/>
            <person name="Gray M.W."/>
            <person name="Grigoriev I.V."/>
            <person name="Archibald J.M."/>
        </authorList>
    </citation>
    <scope>NUCLEOTIDE SEQUENCE</scope>
    <source>
        <strain evidence="3">CCMP2712</strain>
    </source>
</reference>
<proteinExistence type="predicted"/>
<reference evidence="1 3" key="1">
    <citation type="journal article" date="2012" name="Nature">
        <title>Algal genomes reveal evolutionary mosaicism and the fate of nucleomorphs.</title>
        <authorList>
            <consortium name="DOE Joint Genome Institute"/>
            <person name="Curtis B.A."/>
            <person name="Tanifuji G."/>
            <person name="Burki F."/>
            <person name="Gruber A."/>
            <person name="Irimia M."/>
            <person name="Maruyama S."/>
            <person name="Arias M.C."/>
            <person name="Ball S.G."/>
            <person name="Gile G.H."/>
            <person name="Hirakawa Y."/>
            <person name="Hopkins J.F."/>
            <person name="Kuo A."/>
            <person name="Rensing S.A."/>
            <person name="Schmutz J."/>
            <person name="Symeonidi A."/>
            <person name="Elias M."/>
            <person name="Eveleigh R.J."/>
            <person name="Herman E.K."/>
            <person name="Klute M.J."/>
            <person name="Nakayama T."/>
            <person name="Obornik M."/>
            <person name="Reyes-Prieto A."/>
            <person name="Armbrust E.V."/>
            <person name="Aves S.J."/>
            <person name="Beiko R.G."/>
            <person name="Coutinho P."/>
            <person name="Dacks J.B."/>
            <person name="Durnford D.G."/>
            <person name="Fast N.M."/>
            <person name="Green B.R."/>
            <person name="Grisdale C.J."/>
            <person name="Hempel F."/>
            <person name="Henrissat B."/>
            <person name="Hoppner M.P."/>
            <person name="Ishida K."/>
            <person name="Kim E."/>
            <person name="Koreny L."/>
            <person name="Kroth P.G."/>
            <person name="Liu Y."/>
            <person name="Malik S.B."/>
            <person name="Maier U.G."/>
            <person name="McRose D."/>
            <person name="Mock T."/>
            <person name="Neilson J.A."/>
            <person name="Onodera N.T."/>
            <person name="Poole A.M."/>
            <person name="Pritham E.J."/>
            <person name="Richards T.A."/>
            <person name="Rocap G."/>
            <person name="Roy S.W."/>
            <person name="Sarai C."/>
            <person name="Schaack S."/>
            <person name="Shirato S."/>
            <person name="Slamovits C.H."/>
            <person name="Spencer D.F."/>
            <person name="Suzuki S."/>
            <person name="Worden A.Z."/>
            <person name="Zauner S."/>
            <person name="Barry K."/>
            <person name="Bell C."/>
            <person name="Bharti A.K."/>
            <person name="Crow J.A."/>
            <person name="Grimwood J."/>
            <person name="Kramer R."/>
            <person name="Lindquist E."/>
            <person name="Lucas S."/>
            <person name="Salamov A."/>
            <person name="McFadden G.I."/>
            <person name="Lane C.E."/>
            <person name="Keeling P.J."/>
            <person name="Gray M.W."/>
            <person name="Grigoriev I.V."/>
            <person name="Archibald J.M."/>
        </authorList>
    </citation>
    <scope>NUCLEOTIDE SEQUENCE</scope>
    <source>
        <strain evidence="1 3">CCMP2712</strain>
    </source>
</reference>